<gene>
    <name evidence="1" type="ORF">LCGC14_2588500</name>
</gene>
<evidence type="ECO:0008006" key="2">
    <source>
        <dbReference type="Google" id="ProtNLM"/>
    </source>
</evidence>
<dbReference type="EMBL" id="LAZR01043390">
    <property type="protein sequence ID" value="KKL07191.1"/>
    <property type="molecule type" value="Genomic_DNA"/>
</dbReference>
<name>A0A0F9CNI1_9ZZZZ</name>
<dbReference type="AlphaFoldDB" id="A0A0F9CNI1"/>
<proteinExistence type="predicted"/>
<comment type="caution">
    <text evidence="1">The sequence shown here is derived from an EMBL/GenBank/DDBJ whole genome shotgun (WGS) entry which is preliminary data.</text>
</comment>
<sequence length="302" mass="32362">MAGFESLGQLIAGSPALAGEEGRLEGLDAGSRIRSRQASTESALALARQRRDENVAKAKLSELFADDPEMAGLLQAGVDPRQVSGAREDTQIGGFRDVISDVELPFGERQAAAQAIEGKPLSASDFLGPGGELSRDVFADPSEDFQVTPTGQAQIDFDTERAKLAEEKRLHPERFKSSVSISLGDSNKALSDLITGIDPTIQLPDDGFNQDLAFGLPGAVGAAANTITDIIPFIPQAFSNLNQAQTAIKTLRNQTLNTKVLEFPGRPTNFIAQRAEELFPEEGSIFQGPEDALQKLRQLQSD</sequence>
<evidence type="ECO:0000313" key="1">
    <source>
        <dbReference type="EMBL" id="KKL07191.1"/>
    </source>
</evidence>
<protein>
    <recommendedName>
        <fullName evidence="2">Large polyvalent protein associated domain-containing protein</fullName>
    </recommendedName>
</protein>
<reference evidence="1" key="1">
    <citation type="journal article" date="2015" name="Nature">
        <title>Complex archaea that bridge the gap between prokaryotes and eukaryotes.</title>
        <authorList>
            <person name="Spang A."/>
            <person name="Saw J.H."/>
            <person name="Jorgensen S.L."/>
            <person name="Zaremba-Niedzwiedzka K."/>
            <person name="Martijn J."/>
            <person name="Lind A.E."/>
            <person name="van Eijk R."/>
            <person name="Schleper C."/>
            <person name="Guy L."/>
            <person name="Ettema T.J."/>
        </authorList>
    </citation>
    <scope>NUCLEOTIDE SEQUENCE</scope>
</reference>
<feature type="non-terminal residue" evidence="1">
    <location>
        <position position="302"/>
    </location>
</feature>
<accession>A0A0F9CNI1</accession>
<organism evidence="1">
    <name type="scientific">marine sediment metagenome</name>
    <dbReference type="NCBI Taxonomy" id="412755"/>
    <lineage>
        <taxon>unclassified sequences</taxon>
        <taxon>metagenomes</taxon>
        <taxon>ecological metagenomes</taxon>
    </lineage>
</organism>